<dbReference type="PIRSF" id="PIRSF039012">
    <property type="entry name" value="ASP"/>
    <property type="match status" value="1"/>
</dbReference>
<dbReference type="Proteomes" id="UP000664417">
    <property type="component" value="Unassembled WGS sequence"/>
</dbReference>
<accession>A0A8J7Q6S2</accession>
<sequence>MNKVFFESDSVHIHHIDLEQTKPGTIGMYWLHMVNNSIGEPVRLPILIARGRHDGPVLGLTAAIHGNELNGISVIQKIFHDLDLEELHGFVIGVLVVNVPGLLREQRFFSDGVDLNRITPGKPTGNLSQVYIYRFVDRILSKFNYHIDLHTASFGRVNSYYIRADMEDERTSRMARLQNAEIIVHNHPNDATLRGAADGLNIPSITVELRDPNLFQYGVIKNSLVGIHNVFYDLKMLPGEIACPAKKSILCDASYWLYTDEGGILQVYPKVTERVVAGEHVAHVSTIFGKKVKSYTSPEDGIIVGRGVNPLNQTGSRIIHLGRNPREIDCVTGTED</sequence>
<evidence type="ECO:0000313" key="6">
    <source>
        <dbReference type="EMBL" id="MBO1318504.1"/>
    </source>
</evidence>
<name>A0A8J7Q6S2_9BACT</name>
<proteinExistence type="predicted"/>
<evidence type="ECO:0000256" key="4">
    <source>
        <dbReference type="ARBA" id="ARBA00022833"/>
    </source>
</evidence>
<dbReference type="PANTHER" id="PTHR37326:SF1">
    <property type="entry name" value="BLL3975 PROTEIN"/>
    <property type="match status" value="1"/>
</dbReference>
<keyword evidence="4" id="KW-0862">Zinc</keyword>
<dbReference type="RefSeq" id="WP_207858305.1">
    <property type="nucleotide sequence ID" value="NZ_JAFREP010000006.1"/>
</dbReference>
<dbReference type="AlphaFoldDB" id="A0A8J7Q6S2"/>
<feature type="domain" description="Succinylglutamate desuccinylase/Aspartoacylase catalytic" evidence="5">
    <location>
        <begin position="55"/>
        <end position="229"/>
    </location>
</feature>
<dbReference type="InterPro" id="IPR055438">
    <property type="entry name" value="AstE_AspA_cat"/>
</dbReference>
<dbReference type="GO" id="GO:0016788">
    <property type="term" value="F:hydrolase activity, acting on ester bonds"/>
    <property type="evidence" value="ECO:0007669"/>
    <property type="project" value="InterPro"/>
</dbReference>
<evidence type="ECO:0000313" key="7">
    <source>
        <dbReference type="Proteomes" id="UP000664417"/>
    </source>
</evidence>
<dbReference type="Pfam" id="PF24827">
    <property type="entry name" value="AstE_AspA_cat"/>
    <property type="match status" value="1"/>
</dbReference>
<dbReference type="PANTHER" id="PTHR37326">
    <property type="entry name" value="BLL3975 PROTEIN"/>
    <property type="match status" value="1"/>
</dbReference>
<keyword evidence="7" id="KW-1185">Reference proteome</keyword>
<gene>
    <name evidence="6" type="ORF">J3U88_08550</name>
</gene>
<evidence type="ECO:0000256" key="2">
    <source>
        <dbReference type="ARBA" id="ARBA00022723"/>
    </source>
</evidence>
<keyword evidence="3" id="KW-0378">Hydrolase</keyword>
<evidence type="ECO:0000256" key="3">
    <source>
        <dbReference type="ARBA" id="ARBA00022801"/>
    </source>
</evidence>
<comment type="caution">
    <text evidence="6">The sequence shown here is derived from an EMBL/GenBank/DDBJ whole genome shotgun (WGS) entry which is preliminary data.</text>
</comment>
<dbReference type="CDD" id="cd06251">
    <property type="entry name" value="M14_ASTE_ASPA-like"/>
    <property type="match status" value="1"/>
</dbReference>
<dbReference type="GO" id="GO:0016811">
    <property type="term" value="F:hydrolase activity, acting on carbon-nitrogen (but not peptide) bonds, in linear amides"/>
    <property type="evidence" value="ECO:0007669"/>
    <property type="project" value="InterPro"/>
</dbReference>
<organism evidence="6 7">
    <name type="scientific">Acanthopleuribacter pedis</name>
    <dbReference type="NCBI Taxonomy" id="442870"/>
    <lineage>
        <taxon>Bacteria</taxon>
        <taxon>Pseudomonadati</taxon>
        <taxon>Acidobacteriota</taxon>
        <taxon>Holophagae</taxon>
        <taxon>Acanthopleuribacterales</taxon>
        <taxon>Acanthopleuribacteraceae</taxon>
        <taxon>Acanthopleuribacter</taxon>
    </lineage>
</organism>
<comment type="cofactor">
    <cofactor evidence="1">
        <name>Zn(2+)</name>
        <dbReference type="ChEBI" id="CHEBI:29105"/>
    </cofactor>
</comment>
<evidence type="ECO:0000259" key="5">
    <source>
        <dbReference type="Pfam" id="PF24827"/>
    </source>
</evidence>
<dbReference type="SUPFAM" id="SSF53187">
    <property type="entry name" value="Zn-dependent exopeptidases"/>
    <property type="match status" value="1"/>
</dbReference>
<dbReference type="Gene3D" id="3.40.630.10">
    <property type="entry name" value="Zn peptidases"/>
    <property type="match status" value="1"/>
</dbReference>
<evidence type="ECO:0000256" key="1">
    <source>
        <dbReference type="ARBA" id="ARBA00001947"/>
    </source>
</evidence>
<dbReference type="EMBL" id="JAFREP010000006">
    <property type="protein sequence ID" value="MBO1318504.1"/>
    <property type="molecule type" value="Genomic_DNA"/>
</dbReference>
<dbReference type="InterPro" id="IPR043795">
    <property type="entry name" value="N-alpha-Ac-DABA-like"/>
</dbReference>
<reference evidence="6" key="1">
    <citation type="submission" date="2021-03" db="EMBL/GenBank/DDBJ databases">
        <authorList>
            <person name="Wang G."/>
        </authorList>
    </citation>
    <scope>NUCLEOTIDE SEQUENCE</scope>
    <source>
        <strain evidence="6">KCTC 12899</strain>
    </source>
</reference>
<keyword evidence="2" id="KW-0479">Metal-binding</keyword>
<dbReference type="InterPro" id="IPR053138">
    <property type="entry name" value="N-alpha-Ac-DABA_deacetylase"/>
</dbReference>
<dbReference type="GO" id="GO:0046872">
    <property type="term" value="F:metal ion binding"/>
    <property type="evidence" value="ECO:0007669"/>
    <property type="project" value="UniProtKB-KW"/>
</dbReference>
<protein>
    <submittedName>
        <fullName evidence="6">Succinylglutamate desuccinylase/aspartoacylase family protein</fullName>
    </submittedName>
</protein>